<accession>A0A1H1JXT7</accession>
<feature type="transmembrane region" description="Helical" evidence="1">
    <location>
        <begin position="337"/>
        <end position="356"/>
    </location>
</feature>
<feature type="transmembrane region" description="Helical" evidence="1">
    <location>
        <begin position="91"/>
        <end position="107"/>
    </location>
</feature>
<feature type="transmembrane region" description="Helical" evidence="1">
    <location>
        <begin position="277"/>
        <end position="297"/>
    </location>
</feature>
<dbReference type="SUPFAM" id="SSF103473">
    <property type="entry name" value="MFS general substrate transporter"/>
    <property type="match status" value="1"/>
</dbReference>
<feature type="transmembrane region" description="Helical" evidence="1">
    <location>
        <begin position="303"/>
        <end position="325"/>
    </location>
</feature>
<keyword evidence="1" id="KW-0472">Membrane</keyword>
<dbReference type="Gene3D" id="1.20.1250.20">
    <property type="entry name" value="MFS general substrate transporter like domains"/>
    <property type="match status" value="2"/>
</dbReference>
<protein>
    <submittedName>
        <fullName evidence="2">Predicted arabinose efflux permease, MFS family</fullName>
    </submittedName>
</protein>
<dbReference type="EMBL" id="FNKP01000004">
    <property type="protein sequence ID" value="SDR54736.1"/>
    <property type="molecule type" value="Genomic_DNA"/>
</dbReference>
<sequence>MEPNVVVSHAAQPADTGASRGFTKGSVVALMIAHCAGMVDLVALPVWVATLIGAYRLDAQRAGALPTLFLAGVVASSIICSPLLARLRGRGAVPIGFATAAIAFFYAGTVQSYALMALLHLVAGLAVGCSLSITHGTIGHSANPHRLFAFAGLSLGGFSIVFLGLTPVLISTRGGIAFFGAVAASMALAALVCAIVFPAAQPQTISTRTMSPLAWPVWFCIAGVSCMAMTQAMLASFIARIGTEDGFSVAAVTSVLIALGLVNLLPAPLAAVLQRRVDARLVVLIGPFVQAVLALVISQSRAFVFYAVATAAFPAVMIFCHTFAFGLLARLDNSGRATAATPAMLMTGAAIGPLLGGTLVRFYGHGSLGFAAIGVGAVAFLCFFQIPRQIAPKSPTP</sequence>
<proteinExistence type="predicted"/>
<feature type="transmembrane region" description="Helical" evidence="1">
    <location>
        <begin position="64"/>
        <end position="84"/>
    </location>
</feature>
<name>A0A1H1JXT7_9BURK</name>
<feature type="transmembrane region" description="Helical" evidence="1">
    <location>
        <begin position="176"/>
        <end position="200"/>
    </location>
</feature>
<feature type="transmembrane region" description="Helical" evidence="1">
    <location>
        <begin position="113"/>
        <end position="135"/>
    </location>
</feature>
<dbReference type="InterPro" id="IPR036259">
    <property type="entry name" value="MFS_trans_sf"/>
</dbReference>
<organism evidence="2 3">
    <name type="scientific">Paraburkholderia fungorum</name>
    <dbReference type="NCBI Taxonomy" id="134537"/>
    <lineage>
        <taxon>Bacteria</taxon>
        <taxon>Pseudomonadati</taxon>
        <taxon>Pseudomonadota</taxon>
        <taxon>Betaproteobacteria</taxon>
        <taxon>Burkholderiales</taxon>
        <taxon>Burkholderiaceae</taxon>
        <taxon>Paraburkholderia</taxon>
    </lineage>
</organism>
<feature type="transmembrane region" description="Helical" evidence="1">
    <location>
        <begin position="362"/>
        <end position="384"/>
    </location>
</feature>
<reference evidence="3" key="1">
    <citation type="submission" date="2016-10" db="EMBL/GenBank/DDBJ databases">
        <authorList>
            <person name="Varghese N."/>
        </authorList>
    </citation>
    <scope>NUCLEOTIDE SEQUENCE [LARGE SCALE GENOMIC DNA]</scope>
    <source>
        <strain evidence="3">GAS106B</strain>
    </source>
</reference>
<feature type="transmembrane region" description="Helical" evidence="1">
    <location>
        <begin position="27"/>
        <end position="52"/>
    </location>
</feature>
<feature type="transmembrane region" description="Helical" evidence="1">
    <location>
        <begin position="147"/>
        <end position="170"/>
    </location>
</feature>
<dbReference type="RefSeq" id="WP_216350662.1">
    <property type="nucleotide sequence ID" value="NZ_FNKP01000004.1"/>
</dbReference>
<keyword evidence="1" id="KW-1133">Transmembrane helix</keyword>
<feature type="transmembrane region" description="Helical" evidence="1">
    <location>
        <begin position="246"/>
        <end position="265"/>
    </location>
</feature>
<feature type="transmembrane region" description="Helical" evidence="1">
    <location>
        <begin position="212"/>
        <end position="234"/>
    </location>
</feature>
<evidence type="ECO:0000313" key="3">
    <source>
        <dbReference type="Proteomes" id="UP000183487"/>
    </source>
</evidence>
<evidence type="ECO:0000313" key="2">
    <source>
        <dbReference type="EMBL" id="SDR54736.1"/>
    </source>
</evidence>
<gene>
    <name evidence="2" type="ORF">SAMN05443245_7496</name>
</gene>
<keyword evidence="1" id="KW-0812">Transmembrane</keyword>
<dbReference type="AlphaFoldDB" id="A0A1H1JXT7"/>
<keyword evidence="3" id="KW-1185">Reference proteome</keyword>
<evidence type="ECO:0000256" key="1">
    <source>
        <dbReference type="SAM" id="Phobius"/>
    </source>
</evidence>
<dbReference type="Proteomes" id="UP000183487">
    <property type="component" value="Unassembled WGS sequence"/>
</dbReference>